<feature type="region of interest" description="Disordered" evidence="1">
    <location>
        <begin position="65"/>
        <end position="85"/>
    </location>
</feature>
<dbReference type="CDD" id="cd07247">
    <property type="entry name" value="SgaA_N_like"/>
    <property type="match status" value="1"/>
</dbReference>
<dbReference type="InterPro" id="IPR052164">
    <property type="entry name" value="Anthracycline_SecMetBiosynth"/>
</dbReference>
<comment type="caution">
    <text evidence="3">The sequence shown here is derived from an EMBL/GenBank/DDBJ whole genome shotgun (WGS) entry which is preliminary data.</text>
</comment>
<dbReference type="EMBL" id="QUAK01000005">
    <property type="protein sequence ID" value="RFU88637.1"/>
    <property type="molecule type" value="Genomic_DNA"/>
</dbReference>
<dbReference type="InterPro" id="IPR041581">
    <property type="entry name" value="Glyoxalase_6"/>
</dbReference>
<evidence type="ECO:0000313" key="5">
    <source>
        <dbReference type="Proteomes" id="UP000263094"/>
    </source>
</evidence>
<keyword evidence="5" id="KW-1185">Reference proteome</keyword>
<dbReference type="Pfam" id="PF18029">
    <property type="entry name" value="Glyoxalase_6"/>
    <property type="match status" value="1"/>
</dbReference>
<dbReference type="PANTHER" id="PTHR33993:SF14">
    <property type="entry name" value="GB|AAF24581.1"/>
    <property type="match status" value="1"/>
</dbReference>
<evidence type="ECO:0000313" key="4">
    <source>
        <dbReference type="EMBL" id="RFU88637.1"/>
    </source>
</evidence>
<reference evidence="3 5" key="1">
    <citation type="submission" date="2018-08" db="EMBL/GenBank/DDBJ databases">
        <title>Isolation, diversity and antifungal activity of Actinobacteria from wheat.</title>
        <authorList>
            <person name="Han C."/>
        </authorList>
    </citation>
    <scope>NUCLEOTIDE SEQUENCE [LARGE SCALE GENOMIC DNA]</scope>
    <source>
        <strain evidence="3 5">NEAU-YY421</strain>
    </source>
</reference>
<dbReference type="InterPro" id="IPR037523">
    <property type="entry name" value="VOC_core"/>
</dbReference>
<name>A0A372MDS4_9ACTN</name>
<accession>A0A372MDS4</accession>
<sequence length="270" mass="28569">MSVIDVNQPDGTPTWIDLDLSGDETERAQDFYGSLFGWEFRASPERGPGHVTCLLRGGAVAGFRPTAGATGGSPGQGQLNSPPNPRRWRMYFAADDCDAASARAVAAGGSLTEGPHEVDDLGRLALVVDPQGAEFGLWQGRRSPGCELVNEPDSLVRQDLVTPDAGPARAFYPEVFTYTLDRNDDLPDFDFTFLRRPDGHEIGGIFGNPGAEQAAWHTVFEVADADRSAALARAAGGEAGAVIDSPYGRTAEIVDPLGTAFGIIARPPAG</sequence>
<feature type="domain" description="VOC" evidence="2">
    <location>
        <begin position="151"/>
        <end position="266"/>
    </location>
</feature>
<dbReference type="PANTHER" id="PTHR33993">
    <property type="entry name" value="GLYOXALASE-RELATED"/>
    <property type="match status" value="1"/>
</dbReference>
<evidence type="ECO:0000313" key="3">
    <source>
        <dbReference type="EMBL" id="RFU88553.1"/>
    </source>
</evidence>
<dbReference type="OrthoDB" id="9793039at2"/>
<dbReference type="SUPFAM" id="SSF54593">
    <property type="entry name" value="Glyoxalase/Bleomycin resistance protein/Dihydroxybiphenyl dioxygenase"/>
    <property type="match status" value="1"/>
</dbReference>
<organism evidence="3 5">
    <name type="scientific">Streptomyces triticagri</name>
    <dbReference type="NCBI Taxonomy" id="2293568"/>
    <lineage>
        <taxon>Bacteria</taxon>
        <taxon>Bacillati</taxon>
        <taxon>Actinomycetota</taxon>
        <taxon>Actinomycetes</taxon>
        <taxon>Kitasatosporales</taxon>
        <taxon>Streptomycetaceae</taxon>
        <taxon>Streptomyces</taxon>
    </lineage>
</organism>
<protein>
    <submittedName>
        <fullName evidence="3">VOC family protein</fullName>
    </submittedName>
</protein>
<feature type="domain" description="VOC" evidence="2">
    <location>
        <begin position="12"/>
        <end position="140"/>
    </location>
</feature>
<evidence type="ECO:0000256" key="1">
    <source>
        <dbReference type="SAM" id="MobiDB-lite"/>
    </source>
</evidence>
<gene>
    <name evidence="4" type="ORF">DY218_00685</name>
    <name evidence="3" type="ORF">DY218_00920</name>
</gene>
<dbReference type="RefSeq" id="WP_128553933.1">
    <property type="nucleotide sequence ID" value="NZ_QUAK01000005.1"/>
</dbReference>
<proteinExistence type="predicted"/>
<dbReference type="Gene3D" id="3.10.180.10">
    <property type="entry name" value="2,3-Dihydroxybiphenyl 1,2-Dioxygenase, domain 1"/>
    <property type="match status" value="2"/>
</dbReference>
<evidence type="ECO:0000259" key="2">
    <source>
        <dbReference type="PROSITE" id="PS51819"/>
    </source>
</evidence>
<dbReference type="PROSITE" id="PS51819">
    <property type="entry name" value="VOC"/>
    <property type="match status" value="2"/>
</dbReference>
<dbReference type="AlphaFoldDB" id="A0A372MDS4"/>
<dbReference type="InterPro" id="IPR029068">
    <property type="entry name" value="Glyas_Bleomycin-R_OHBP_Dase"/>
</dbReference>
<dbReference type="EMBL" id="QUAK01000008">
    <property type="protein sequence ID" value="RFU88553.1"/>
    <property type="molecule type" value="Genomic_DNA"/>
</dbReference>
<dbReference type="Proteomes" id="UP000263094">
    <property type="component" value="Unassembled WGS sequence"/>
</dbReference>